<comment type="caution">
    <text evidence="2">The sequence shown here is derived from an EMBL/GenBank/DDBJ whole genome shotgun (WGS) entry which is preliminary data.</text>
</comment>
<dbReference type="AlphaFoldDB" id="A0A2V4BU43"/>
<dbReference type="OrthoDB" id="6058856at2"/>
<dbReference type="EMBL" id="QJHK01000001">
    <property type="protein sequence ID" value="PXY42546.1"/>
    <property type="molecule type" value="Genomic_DNA"/>
</dbReference>
<accession>A0A2V4BU43</accession>
<evidence type="ECO:0000259" key="1">
    <source>
        <dbReference type="Pfam" id="PF04230"/>
    </source>
</evidence>
<name>A0A2V4BU43_9FLAO</name>
<sequence length="385" mass="44243">MIIQIDGINTLNKGAELMLVAILEELDKKYPNATVYLNPDSVLDQRLLPKYNLNVKKRLGLKLGRYINGLCFRVHIDNPFSYFKENYAPKNVDFILDASGFKYSDQWNRSDNWLEMKENYYSIAKKNGTKVYFLTQALGPFKSESGKRSIQMISKYSDLIFAREEASYNYAIEAKADPNKLMVSCDFTLKVSGAIPSRWKHLKGSIAIIPNKKMITHGGNKSEDYLNLFLKIIKFFKEKEENVFLLNHESMGDYKICQLINSHLDNDLEIVSGITAKEIKGVIGVSKMVISSRFHGVASSLSQGVPCLATSWNHKYEMLFKNFDQKDCVLNANNKIEDNLERIESIYENYDAIQTELSNRKPELVDQINNMWKVIFDDYEQSYGS</sequence>
<dbReference type="Proteomes" id="UP000247903">
    <property type="component" value="Unassembled WGS sequence"/>
</dbReference>
<feature type="domain" description="Polysaccharide pyruvyl transferase" evidence="1">
    <location>
        <begin position="12"/>
        <end position="314"/>
    </location>
</feature>
<keyword evidence="3" id="KW-1185">Reference proteome</keyword>
<dbReference type="PANTHER" id="PTHR36836">
    <property type="entry name" value="COLANIC ACID BIOSYNTHESIS PROTEIN WCAK"/>
    <property type="match status" value="1"/>
</dbReference>
<evidence type="ECO:0000313" key="2">
    <source>
        <dbReference type="EMBL" id="PXY42546.1"/>
    </source>
</evidence>
<dbReference type="PANTHER" id="PTHR36836:SF1">
    <property type="entry name" value="COLANIC ACID BIOSYNTHESIS PROTEIN WCAK"/>
    <property type="match status" value="1"/>
</dbReference>
<reference evidence="2 3" key="1">
    <citation type="submission" date="2018-05" db="EMBL/GenBank/DDBJ databases">
        <title>Flavobacterium sp. strain IMCC34759, incomplete genome.</title>
        <authorList>
            <person name="Joung Y."/>
            <person name="Cho J."/>
        </authorList>
    </citation>
    <scope>NUCLEOTIDE SEQUENCE [LARGE SCALE GENOMIC DNA]</scope>
    <source>
        <strain evidence="2 3">IMCC34759</strain>
    </source>
</reference>
<dbReference type="InterPro" id="IPR007345">
    <property type="entry name" value="Polysacch_pyruvyl_Trfase"/>
</dbReference>
<protein>
    <recommendedName>
        <fullName evidence="1">Polysaccharide pyruvyl transferase domain-containing protein</fullName>
    </recommendedName>
</protein>
<dbReference type="Pfam" id="PF04230">
    <property type="entry name" value="PS_pyruv_trans"/>
    <property type="match status" value="1"/>
</dbReference>
<organism evidence="2 3">
    <name type="scientific">Flavobacterium cheongpyeongense</name>
    <dbReference type="NCBI Taxonomy" id="2212651"/>
    <lineage>
        <taxon>Bacteria</taxon>
        <taxon>Pseudomonadati</taxon>
        <taxon>Bacteroidota</taxon>
        <taxon>Flavobacteriia</taxon>
        <taxon>Flavobacteriales</taxon>
        <taxon>Flavobacteriaceae</taxon>
        <taxon>Flavobacterium</taxon>
    </lineage>
</organism>
<gene>
    <name evidence="2" type="ORF">DMB65_00530</name>
</gene>
<dbReference type="RefSeq" id="WP_110304725.1">
    <property type="nucleotide sequence ID" value="NZ_QJHK01000001.1"/>
</dbReference>
<evidence type="ECO:0000313" key="3">
    <source>
        <dbReference type="Proteomes" id="UP000247903"/>
    </source>
</evidence>
<proteinExistence type="predicted"/>